<reference evidence="2" key="1">
    <citation type="submission" date="2019-08" db="EMBL/GenBank/DDBJ databases">
        <authorList>
            <person name="Kucharzyk K."/>
            <person name="Murdoch R.W."/>
            <person name="Higgins S."/>
            <person name="Loffler F."/>
        </authorList>
    </citation>
    <scope>NUCLEOTIDE SEQUENCE</scope>
</reference>
<evidence type="ECO:0000313" key="2">
    <source>
        <dbReference type="EMBL" id="MPM59082.1"/>
    </source>
</evidence>
<protein>
    <recommendedName>
        <fullName evidence="1">Type ISP restriction-modification enzyme LLaBIII C-terminal specificity domain-containing protein</fullName>
    </recommendedName>
</protein>
<dbReference type="EMBL" id="VSSQ01017114">
    <property type="protein sequence ID" value="MPM59082.1"/>
    <property type="molecule type" value="Genomic_DNA"/>
</dbReference>
<dbReference type="InterPro" id="IPR029063">
    <property type="entry name" value="SAM-dependent_MTases_sf"/>
</dbReference>
<comment type="caution">
    <text evidence="2">The sequence shown here is derived from an EMBL/GenBank/DDBJ whole genome shotgun (WGS) entry which is preliminary data.</text>
</comment>
<dbReference type="InterPro" id="IPR041635">
    <property type="entry name" value="Type_ISP_LLaBIII_C"/>
</dbReference>
<sequence length="573" mass="65758">MVVLGNPPYSGHSANASRDKDGKLNFIGKLLNEYYFVDGAPLGERNPKWLQDDYVKFIRFGEWRINQTGHGILAFITNHGYLDNPTFRGMRQHLMKTFDEIYVLDLHGNSKKKEVAPDGSKDENVFDIQQGVAIIIAIKNVDKTKTSLLKHSNMWGTRETKYSELFESNINTINWTNVKNNKPFYLFLHQNEQTRTEFDLFWKITNVMPNNVIGIFTARDNLTIQWEYKDVLPNIKHFISLPEEVARTYYDLGPDVRDWKVAFAQKDIRETGISENNIVRLYYRPFDIRYSYYTGRSRGYMCMPRQENIKPIYSGDNLVMGIGRQGGAVSKDQWDLLTCFKEIPDLNGFRRGGVQAFPLYLYTTPEQTAGTLFAQTETTRRPNLAPAFIDEFSRKLGLAFIQDGQGDLKTTFGPEDVFYYAYAVFHSPTYRSRYAEFLKIDFPRLPLTSDRGLFAALVPLGKELVQLHLLSSAAVENFITTYPVAGGSIVEKVSYVDARVYINASQYFGGVPAEVWNFKIGGYQVCEKWLKDRKGRALSSEDILHYQRVVVALQQTIRLMGEVDATIPAWPME</sequence>
<dbReference type="SUPFAM" id="SSF53335">
    <property type="entry name" value="S-adenosyl-L-methionine-dependent methyltransferases"/>
    <property type="match status" value="1"/>
</dbReference>
<proteinExistence type="predicted"/>
<dbReference type="AlphaFoldDB" id="A0A645B0W2"/>
<dbReference type="Pfam" id="PF18135">
    <property type="entry name" value="Type_ISP_C"/>
    <property type="match status" value="1"/>
</dbReference>
<gene>
    <name evidence="2" type="ORF">SDC9_105920</name>
</gene>
<name>A0A645B0W2_9ZZZZ</name>
<evidence type="ECO:0000259" key="1">
    <source>
        <dbReference type="Pfam" id="PF18135"/>
    </source>
</evidence>
<organism evidence="2">
    <name type="scientific">bioreactor metagenome</name>
    <dbReference type="NCBI Taxonomy" id="1076179"/>
    <lineage>
        <taxon>unclassified sequences</taxon>
        <taxon>metagenomes</taxon>
        <taxon>ecological metagenomes</taxon>
    </lineage>
</organism>
<dbReference type="Gene3D" id="3.40.50.150">
    <property type="entry name" value="Vaccinia Virus protein VP39"/>
    <property type="match status" value="1"/>
</dbReference>
<accession>A0A645B0W2</accession>
<feature type="domain" description="Type ISP restriction-modification enzyme LLaBIII C-terminal specificity" evidence="1">
    <location>
        <begin position="207"/>
        <end position="561"/>
    </location>
</feature>